<evidence type="ECO:0000313" key="10">
    <source>
        <dbReference type="EMBL" id="KKL99282.1"/>
    </source>
</evidence>
<evidence type="ECO:0000256" key="3">
    <source>
        <dbReference type="ARBA" id="ARBA00022692"/>
    </source>
</evidence>
<dbReference type="PANTHER" id="PTHR11537">
    <property type="entry name" value="VOLTAGE-GATED POTASSIUM CHANNEL"/>
    <property type="match status" value="1"/>
</dbReference>
<feature type="transmembrane region" description="Helical" evidence="8">
    <location>
        <begin position="12"/>
        <end position="35"/>
    </location>
</feature>
<accession>A0A0F9JK12</accession>
<evidence type="ECO:0000256" key="7">
    <source>
        <dbReference type="ARBA" id="ARBA00023303"/>
    </source>
</evidence>
<name>A0A0F9JK12_9ZZZZ</name>
<proteinExistence type="predicted"/>
<evidence type="ECO:0000256" key="2">
    <source>
        <dbReference type="ARBA" id="ARBA00022448"/>
    </source>
</evidence>
<comment type="caution">
    <text evidence="10">The sequence shown here is derived from an EMBL/GenBank/DDBJ whole genome shotgun (WGS) entry which is preliminary data.</text>
</comment>
<keyword evidence="4 8" id="KW-1133">Transmembrane helix</keyword>
<feature type="transmembrane region" description="Helical" evidence="8">
    <location>
        <begin position="164"/>
        <end position="185"/>
    </location>
</feature>
<comment type="subcellular location">
    <subcellularLocation>
        <location evidence="1">Membrane</location>
        <topology evidence="1">Multi-pass membrane protein</topology>
    </subcellularLocation>
</comment>
<dbReference type="InterPro" id="IPR013099">
    <property type="entry name" value="K_chnl_dom"/>
</dbReference>
<dbReference type="PANTHER" id="PTHR11537:SF254">
    <property type="entry name" value="POTASSIUM VOLTAGE-GATED CHANNEL PROTEIN SHAB"/>
    <property type="match status" value="1"/>
</dbReference>
<dbReference type="Pfam" id="PF07885">
    <property type="entry name" value="Ion_trans_2"/>
    <property type="match status" value="1"/>
</dbReference>
<keyword evidence="5" id="KW-0406">Ion transport</keyword>
<feature type="transmembrane region" description="Helical" evidence="8">
    <location>
        <begin position="228"/>
        <end position="251"/>
    </location>
</feature>
<evidence type="ECO:0000259" key="9">
    <source>
        <dbReference type="Pfam" id="PF07885"/>
    </source>
</evidence>
<protein>
    <recommendedName>
        <fullName evidence="9">Potassium channel domain-containing protein</fullName>
    </recommendedName>
</protein>
<sequence length="268" mass="29371">MSGKTEIKQLVAWLALFGAMPFLSCHIFFFAIHYYNNALEIPILLVLPLVWLCCLRVMSYAPVTKARSARILRTPFVRRSALSVCAAVEATIWYALIASGYAMLHRWFDFPKSVEGYGILPILGGYLAFFVGSLLGMGIILSITRGLHGVWRELAATRILRLRLVSTLLAYLTVTLLFAAVYRLLSLHTSAAFSAPLNSAVDAIYFSTVPITTLGYGDISPRSSLAKVFTAVEALAGIFLLAVLIGLVINVSIEERKPHNKTDAGDAK</sequence>
<keyword evidence="7" id="KW-0407">Ion channel</keyword>
<feature type="transmembrane region" description="Helical" evidence="8">
    <location>
        <begin position="116"/>
        <end position="143"/>
    </location>
</feature>
<dbReference type="GO" id="GO:0005249">
    <property type="term" value="F:voltage-gated potassium channel activity"/>
    <property type="evidence" value="ECO:0007669"/>
    <property type="project" value="InterPro"/>
</dbReference>
<dbReference type="SUPFAM" id="SSF81324">
    <property type="entry name" value="Voltage-gated potassium channels"/>
    <property type="match status" value="1"/>
</dbReference>
<feature type="transmembrane region" description="Helical" evidence="8">
    <location>
        <begin position="41"/>
        <end position="61"/>
    </location>
</feature>
<evidence type="ECO:0000256" key="5">
    <source>
        <dbReference type="ARBA" id="ARBA00023065"/>
    </source>
</evidence>
<dbReference type="EMBL" id="LAZR01017713">
    <property type="protein sequence ID" value="KKL99282.1"/>
    <property type="molecule type" value="Genomic_DNA"/>
</dbReference>
<evidence type="ECO:0000256" key="4">
    <source>
        <dbReference type="ARBA" id="ARBA00022989"/>
    </source>
</evidence>
<reference evidence="10" key="1">
    <citation type="journal article" date="2015" name="Nature">
        <title>Complex archaea that bridge the gap between prokaryotes and eukaryotes.</title>
        <authorList>
            <person name="Spang A."/>
            <person name="Saw J.H."/>
            <person name="Jorgensen S.L."/>
            <person name="Zaremba-Niedzwiedzka K."/>
            <person name="Martijn J."/>
            <person name="Lind A.E."/>
            <person name="van Eijk R."/>
            <person name="Schleper C."/>
            <person name="Guy L."/>
            <person name="Ettema T.J."/>
        </authorList>
    </citation>
    <scope>NUCLEOTIDE SEQUENCE</scope>
</reference>
<dbReference type="AlphaFoldDB" id="A0A0F9JK12"/>
<evidence type="ECO:0000256" key="6">
    <source>
        <dbReference type="ARBA" id="ARBA00023136"/>
    </source>
</evidence>
<keyword evidence="3 8" id="KW-0812">Transmembrane</keyword>
<evidence type="ECO:0000256" key="8">
    <source>
        <dbReference type="SAM" id="Phobius"/>
    </source>
</evidence>
<dbReference type="GO" id="GO:0001508">
    <property type="term" value="P:action potential"/>
    <property type="evidence" value="ECO:0007669"/>
    <property type="project" value="TreeGrafter"/>
</dbReference>
<dbReference type="GO" id="GO:0008076">
    <property type="term" value="C:voltage-gated potassium channel complex"/>
    <property type="evidence" value="ECO:0007669"/>
    <property type="project" value="InterPro"/>
</dbReference>
<evidence type="ECO:0000256" key="1">
    <source>
        <dbReference type="ARBA" id="ARBA00004141"/>
    </source>
</evidence>
<dbReference type="InterPro" id="IPR028325">
    <property type="entry name" value="VG_K_chnl"/>
</dbReference>
<gene>
    <name evidence="10" type="ORF">LCGC14_1815960</name>
</gene>
<dbReference type="Gene3D" id="1.10.287.70">
    <property type="match status" value="1"/>
</dbReference>
<feature type="domain" description="Potassium channel" evidence="9">
    <location>
        <begin position="171"/>
        <end position="251"/>
    </location>
</feature>
<organism evidence="10">
    <name type="scientific">marine sediment metagenome</name>
    <dbReference type="NCBI Taxonomy" id="412755"/>
    <lineage>
        <taxon>unclassified sequences</taxon>
        <taxon>metagenomes</taxon>
        <taxon>ecological metagenomes</taxon>
    </lineage>
</organism>
<keyword evidence="6 8" id="KW-0472">Membrane</keyword>
<keyword evidence="2" id="KW-0813">Transport</keyword>
<feature type="transmembrane region" description="Helical" evidence="8">
    <location>
        <begin position="81"/>
        <end position="104"/>
    </location>
</feature>